<dbReference type="Proteomes" id="UP001469553">
    <property type="component" value="Unassembled WGS sequence"/>
</dbReference>
<proteinExistence type="predicted"/>
<dbReference type="EMBL" id="JAHRIP010079896">
    <property type="protein sequence ID" value="MEQ2312689.1"/>
    <property type="molecule type" value="Genomic_DNA"/>
</dbReference>
<name>A0ABV1A2A9_9TELE</name>
<evidence type="ECO:0000313" key="2">
    <source>
        <dbReference type="Proteomes" id="UP001469553"/>
    </source>
</evidence>
<sequence length="130" mass="14474">MVKMNPCTAIQQAGKACDDAADIQVLAVNKRAYEMQLSFVEEVIHEAIKSLATWEIWVPAEERNSLDGKVRQLKVMRNKLQTRKSQFAVAQTIAEEKSKSAAAQSDFTSLPIQAQATSIVKIRPISLPKF</sequence>
<organism evidence="1 2">
    <name type="scientific">Ameca splendens</name>
    <dbReference type="NCBI Taxonomy" id="208324"/>
    <lineage>
        <taxon>Eukaryota</taxon>
        <taxon>Metazoa</taxon>
        <taxon>Chordata</taxon>
        <taxon>Craniata</taxon>
        <taxon>Vertebrata</taxon>
        <taxon>Euteleostomi</taxon>
        <taxon>Actinopterygii</taxon>
        <taxon>Neopterygii</taxon>
        <taxon>Teleostei</taxon>
        <taxon>Neoteleostei</taxon>
        <taxon>Acanthomorphata</taxon>
        <taxon>Ovalentaria</taxon>
        <taxon>Atherinomorphae</taxon>
        <taxon>Cyprinodontiformes</taxon>
        <taxon>Goodeidae</taxon>
        <taxon>Ameca</taxon>
    </lineage>
</organism>
<accession>A0ABV1A2A9</accession>
<gene>
    <name evidence="1" type="ORF">AMECASPLE_033801</name>
</gene>
<comment type="caution">
    <text evidence="1">The sequence shown here is derived from an EMBL/GenBank/DDBJ whole genome shotgun (WGS) entry which is preliminary data.</text>
</comment>
<evidence type="ECO:0000313" key="1">
    <source>
        <dbReference type="EMBL" id="MEQ2312689.1"/>
    </source>
</evidence>
<reference evidence="1 2" key="1">
    <citation type="submission" date="2021-06" db="EMBL/GenBank/DDBJ databases">
        <authorList>
            <person name="Palmer J.M."/>
        </authorList>
    </citation>
    <scope>NUCLEOTIDE SEQUENCE [LARGE SCALE GENOMIC DNA]</scope>
    <source>
        <strain evidence="1 2">AS_MEX2019</strain>
        <tissue evidence="1">Muscle</tissue>
    </source>
</reference>
<protein>
    <submittedName>
        <fullName evidence="1">Uncharacterized protein</fullName>
    </submittedName>
</protein>
<keyword evidence="2" id="KW-1185">Reference proteome</keyword>